<evidence type="ECO:0000313" key="3">
    <source>
        <dbReference type="Proteomes" id="UP001432027"/>
    </source>
</evidence>
<dbReference type="GO" id="GO:0003824">
    <property type="term" value="F:catalytic activity"/>
    <property type="evidence" value="ECO:0007669"/>
    <property type="project" value="InterPro"/>
</dbReference>
<dbReference type="SUPFAM" id="SSF56219">
    <property type="entry name" value="DNase I-like"/>
    <property type="match status" value="1"/>
</dbReference>
<comment type="caution">
    <text evidence="2">The sequence shown here is derived from an EMBL/GenBank/DDBJ whole genome shotgun (WGS) entry which is preliminary data.</text>
</comment>
<gene>
    <name evidence="2" type="ORF">PENTCL1PPCAC_1287</name>
</gene>
<reference evidence="2" key="1">
    <citation type="submission" date="2023-10" db="EMBL/GenBank/DDBJ databases">
        <title>Genome assembly of Pristionchus species.</title>
        <authorList>
            <person name="Yoshida K."/>
            <person name="Sommer R.J."/>
        </authorList>
    </citation>
    <scope>NUCLEOTIDE SEQUENCE</scope>
    <source>
        <strain evidence="2">RS0144</strain>
    </source>
</reference>
<dbReference type="EMBL" id="BTSX01000001">
    <property type="protein sequence ID" value="GMS79112.1"/>
    <property type="molecule type" value="Genomic_DNA"/>
</dbReference>
<dbReference type="InterPro" id="IPR005135">
    <property type="entry name" value="Endo/exonuclease/phosphatase"/>
</dbReference>
<protein>
    <recommendedName>
        <fullName evidence="1">Endonuclease/exonuclease/phosphatase domain-containing protein</fullName>
    </recommendedName>
</protein>
<feature type="non-terminal residue" evidence="2">
    <location>
        <position position="1"/>
    </location>
</feature>
<dbReference type="InterPro" id="IPR036691">
    <property type="entry name" value="Endo/exonu/phosph_ase_sf"/>
</dbReference>
<sequence length="345" mass="38601">EMSSLVEIQLPKKKQNDEEYGRAFEEFKSVVVPFLQCATFKRAFPLICAAAAGASTAEQLKERTQEMRRRINRYLKGKVDVGQYSKSIYLKTDENMNEVTCLHWNCCGLVGQTARTKDTSLLDLIVAFEPDIILLNEVKAKDEDIQAVIRGLDASAYAYLAVPSKAPKSRSMRGSIIIYRFTSKFKILLAGREPAEDGEEEAPTIEAIAVDVQMSLGKRYRLINTYVRGSDQHFEEAQQIYTKLSSGTTIVTGDLNMRKDKFVKKWKDAGFVDSLNPAWSTNKSRDSLTAIDYVMHNGKTSPLICHKPIQPDNDSVHFPILFTLGGSHSSSFCTDAACMFGCGKY</sequence>
<dbReference type="Gene3D" id="3.60.10.10">
    <property type="entry name" value="Endonuclease/exonuclease/phosphatase"/>
    <property type="match status" value="1"/>
</dbReference>
<feature type="domain" description="Endonuclease/exonuclease/phosphatase" evidence="1">
    <location>
        <begin position="103"/>
        <end position="300"/>
    </location>
</feature>
<evidence type="ECO:0000259" key="1">
    <source>
        <dbReference type="Pfam" id="PF03372"/>
    </source>
</evidence>
<organism evidence="2 3">
    <name type="scientific">Pristionchus entomophagus</name>
    <dbReference type="NCBI Taxonomy" id="358040"/>
    <lineage>
        <taxon>Eukaryota</taxon>
        <taxon>Metazoa</taxon>
        <taxon>Ecdysozoa</taxon>
        <taxon>Nematoda</taxon>
        <taxon>Chromadorea</taxon>
        <taxon>Rhabditida</taxon>
        <taxon>Rhabditina</taxon>
        <taxon>Diplogasteromorpha</taxon>
        <taxon>Diplogasteroidea</taxon>
        <taxon>Neodiplogasteridae</taxon>
        <taxon>Pristionchus</taxon>
    </lineage>
</organism>
<evidence type="ECO:0000313" key="2">
    <source>
        <dbReference type="EMBL" id="GMS79112.1"/>
    </source>
</evidence>
<dbReference type="Proteomes" id="UP001432027">
    <property type="component" value="Unassembled WGS sequence"/>
</dbReference>
<name>A0AAV5S9Y7_9BILA</name>
<keyword evidence="3" id="KW-1185">Reference proteome</keyword>
<accession>A0AAV5S9Y7</accession>
<proteinExistence type="predicted"/>
<dbReference type="AlphaFoldDB" id="A0AAV5S9Y7"/>
<dbReference type="Pfam" id="PF03372">
    <property type="entry name" value="Exo_endo_phos"/>
    <property type="match status" value="1"/>
</dbReference>